<dbReference type="EMBL" id="DXBR01000107">
    <property type="protein sequence ID" value="HIZ40573.1"/>
    <property type="molecule type" value="Genomic_DNA"/>
</dbReference>
<proteinExistence type="predicted"/>
<dbReference type="AlphaFoldDB" id="A0A9D2EMS8"/>
<keyword evidence="1" id="KW-1133">Transmembrane helix</keyword>
<name>A0A9D2EMS8_9FIRM</name>
<sequence length="176" mass="19501">MEDFFRELEESLRGEVPESEIRDSLNYYRQYFAEQKAMGYSENEIIESLGSPRLIARSIIDAREAVSGQDAYGGGQADYYDGGAAGSYNSGQGGYYGSGQNGGTDPDGYYDAGEGRYRSYEDDRTNIQIKKIGGLKLVFGIILVLIVLALLIRVLLPVVVVLIPVLLILRLIRDNR</sequence>
<keyword evidence="1" id="KW-0472">Membrane</keyword>
<gene>
    <name evidence="2" type="ORF">H9968_11785</name>
</gene>
<feature type="transmembrane region" description="Helical" evidence="1">
    <location>
        <begin position="137"/>
        <end position="169"/>
    </location>
</feature>
<keyword evidence="1" id="KW-0812">Transmembrane</keyword>
<reference evidence="2" key="2">
    <citation type="submission" date="2021-04" db="EMBL/GenBank/DDBJ databases">
        <authorList>
            <person name="Gilroy R."/>
        </authorList>
    </citation>
    <scope>NUCLEOTIDE SEQUENCE</scope>
    <source>
        <strain evidence="2">CHK179-28034</strain>
    </source>
</reference>
<evidence type="ECO:0000256" key="1">
    <source>
        <dbReference type="SAM" id="Phobius"/>
    </source>
</evidence>
<organism evidence="2 3">
    <name type="scientific">Candidatus Anaerobutyricum stercoris</name>
    <dbReference type="NCBI Taxonomy" id="2838457"/>
    <lineage>
        <taxon>Bacteria</taxon>
        <taxon>Bacillati</taxon>
        <taxon>Bacillota</taxon>
        <taxon>Clostridia</taxon>
        <taxon>Lachnospirales</taxon>
        <taxon>Lachnospiraceae</taxon>
        <taxon>Anaerobutyricum</taxon>
    </lineage>
</organism>
<reference evidence="2" key="1">
    <citation type="journal article" date="2021" name="PeerJ">
        <title>Extensive microbial diversity within the chicken gut microbiome revealed by metagenomics and culture.</title>
        <authorList>
            <person name="Gilroy R."/>
            <person name="Ravi A."/>
            <person name="Getino M."/>
            <person name="Pursley I."/>
            <person name="Horton D.L."/>
            <person name="Alikhan N.F."/>
            <person name="Baker D."/>
            <person name="Gharbi K."/>
            <person name="Hall N."/>
            <person name="Watson M."/>
            <person name="Adriaenssens E.M."/>
            <person name="Foster-Nyarko E."/>
            <person name="Jarju S."/>
            <person name="Secka A."/>
            <person name="Antonio M."/>
            <person name="Oren A."/>
            <person name="Chaudhuri R.R."/>
            <person name="La Ragione R."/>
            <person name="Hildebrand F."/>
            <person name="Pallen M.J."/>
        </authorList>
    </citation>
    <scope>NUCLEOTIDE SEQUENCE</scope>
    <source>
        <strain evidence="2">CHK179-28034</strain>
    </source>
</reference>
<accession>A0A9D2EMS8</accession>
<protein>
    <submittedName>
        <fullName evidence="2">DUF1700 domain-containing protein</fullName>
    </submittedName>
</protein>
<evidence type="ECO:0000313" key="3">
    <source>
        <dbReference type="Proteomes" id="UP000824049"/>
    </source>
</evidence>
<dbReference type="Proteomes" id="UP000824049">
    <property type="component" value="Unassembled WGS sequence"/>
</dbReference>
<dbReference type="Pfam" id="PF22564">
    <property type="entry name" value="HAAS"/>
    <property type="match status" value="1"/>
</dbReference>
<comment type="caution">
    <text evidence="2">The sequence shown here is derived from an EMBL/GenBank/DDBJ whole genome shotgun (WGS) entry which is preliminary data.</text>
</comment>
<evidence type="ECO:0000313" key="2">
    <source>
        <dbReference type="EMBL" id="HIZ40573.1"/>
    </source>
</evidence>